<dbReference type="GO" id="GO:0016747">
    <property type="term" value="F:acyltransferase activity, transferring groups other than amino-acyl groups"/>
    <property type="evidence" value="ECO:0007669"/>
    <property type="project" value="InterPro"/>
</dbReference>
<dbReference type="Gene3D" id="3.40.630.30">
    <property type="match status" value="1"/>
</dbReference>
<dbReference type="AlphaFoldDB" id="A0A849AND9"/>
<dbReference type="CDD" id="cd04301">
    <property type="entry name" value="NAT_SF"/>
    <property type="match status" value="1"/>
</dbReference>
<evidence type="ECO:0000313" key="4">
    <source>
        <dbReference type="EMBL" id="NNG40911.1"/>
    </source>
</evidence>
<protein>
    <submittedName>
        <fullName evidence="4">GNAT family N-acetyltransferase</fullName>
    </submittedName>
</protein>
<evidence type="ECO:0000313" key="5">
    <source>
        <dbReference type="Proteomes" id="UP000557772"/>
    </source>
</evidence>
<dbReference type="Proteomes" id="UP000557772">
    <property type="component" value="Unassembled WGS sequence"/>
</dbReference>
<organism evidence="4 5">
    <name type="scientific">Flexivirga aerilata</name>
    <dbReference type="NCBI Taxonomy" id="1656889"/>
    <lineage>
        <taxon>Bacteria</taxon>
        <taxon>Bacillati</taxon>
        <taxon>Actinomycetota</taxon>
        <taxon>Actinomycetes</taxon>
        <taxon>Micrococcales</taxon>
        <taxon>Dermacoccaceae</taxon>
        <taxon>Flexivirga</taxon>
    </lineage>
</organism>
<dbReference type="InterPro" id="IPR050680">
    <property type="entry name" value="YpeA/RimI_acetyltransf"/>
</dbReference>
<gene>
    <name evidence="4" type="ORF">HJ588_16760</name>
</gene>
<evidence type="ECO:0000259" key="3">
    <source>
        <dbReference type="PROSITE" id="PS51186"/>
    </source>
</evidence>
<dbReference type="InterPro" id="IPR016181">
    <property type="entry name" value="Acyl_CoA_acyltransferase"/>
</dbReference>
<feature type="domain" description="N-acetyltransferase" evidence="3">
    <location>
        <begin position="2"/>
        <end position="155"/>
    </location>
</feature>
<accession>A0A849AND9</accession>
<dbReference type="Pfam" id="PF00583">
    <property type="entry name" value="Acetyltransf_1"/>
    <property type="match status" value="1"/>
</dbReference>
<dbReference type="PROSITE" id="PS51186">
    <property type="entry name" value="GNAT"/>
    <property type="match status" value="1"/>
</dbReference>
<evidence type="ECO:0000256" key="2">
    <source>
        <dbReference type="ARBA" id="ARBA00023315"/>
    </source>
</evidence>
<sequence length="155" mass="17336">MARVDRVAERDWARMRAVRLRALADAPAMFGSDLAREEAFDEAEWRRRAARPVTFLVSVDGDDAGMAGVFDFDGAWCVMGMWLAPQVRGTGIVDELLCACADFVRERGADRVALAVMEDNPAGIRAYARNGFVATGEREHVRDGRDELWMVKDLR</sequence>
<dbReference type="SUPFAM" id="SSF55729">
    <property type="entry name" value="Acyl-CoA N-acyltransferases (Nat)"/>
    <property type="match status" value="1"/>
</dbReference>
<evidence type="ECO:0000256" key="1">
    <source>
        <dbReference type="ARBA" id="ARBA00022679"/>
    </source>
</evidence>
<reference evidence="4 5" key="1">
    <citation type="submission" date="2020-05" db="EMBL/GenBank/DDBJ databases">
        <title>Flexivirga sp. ID2601S isolated from air conditioner.</title>
        <authorList>
            <person name="Kim D.H."/>
        </authorList>
    </citation>
    <scope>NUCLEOTIDE SEQUENCE [LARGE SCALE GENOMIC DNA]</scope>
    <source>
        <strain evidence="4 5">ID2601S</strain>
    </source>
</reference>
<keyword evidence="1 4" id="KW-0808">Transferase</keyword>
<proteinExistence type="predicted"/>
<comment type="caution">
    <text evidence="4">The sequence shown here is derived from an EMBL/GenBank/DDBJ whole genome shotgun (WGS) entry which is preliminary data.</text>
</comment>
<keyword evidence="2" id="KW-0012">Acyltransferase</keyword>
<dbReference type="RefSeq" id="WP_171157733.1">
    <property type="nucleotide sequence ID" value="NZ_JABENB010000003.1"/>
</dbReference>
<name>A0A849AND9_9MICO</name>
<dbReference type="InterPro" id="IPR000182">
    <property type="entry name" value="GNAT_dom"/>
</dbReference>
<keyword evidence="5" id="KW-1185">Reference proteome</keyword>
<dbReference type="EMBL" id="JABENB010000003">
    <property type="protein sequence ID" value="NNG40911.1"/>
    <property type="molecule type" value="Genomic_DNA"/>
</dbReference>
<dbReference type="PANTHER" id="PTHR43420">
    <property type="entry name" value="ACETYLTRANSFERASE"/>
    <property type="match status" value="1"/>
</dbReference>